<dbReference type="InterPro" id="IPR007588">
    <property type="entry name" value="Znf_FLYWCH"/>
</dbReference>
<evidence type="ECO:0008006" key="8">
    <source>
        <dbReference type="Google" id="ProtNLM"/>
    </source>
</evidence>
<keyword evidence="2" id="KW-0863">Zinc-finger</keyword>
<dbReference type="Pfam" id="PF10551">
    <property type="entry name" value="MULE"/>
    <property type="match status" value="1"/>
</dbReference>
<evidence type="ECO:0000313" key="7">
    <source>
        <dbReference type="Proteomes" id="UP000193920"/>
    </source>
</evidence>
<dbReference type="InterPro" id="IPR018289">
    <property type="entry name" value="MULE_transposase_dom"/>
</dbReference>
<evidence type="ECO:0000256" key="2">
    <source>
        <dbReference type="ARBA" id="ARBA00022771"/>
    </source>
</evidence>
<reference evidence="6 7" key="1">
    <citation type="submission" date="2016-08" db="EMBL/GenBank/DDBJ databases">
        <title>A Parts List for Fungal Cellulosomes Revealed by Comparative Genomics.</title>
        <authorList>
            <consortium name="DOE Joint Genome Institute"/>
            <person name="Haitjema C.H."/>
            <person name="Gilmore S.P."/>
            <person name="Henske J.K."/>
            <person name="Solomon K.V."/>
            <person name="De Groot R."/>
            <person name="Kuo A."/>
            <person name="Mondo S.J."/>
            <person name="Salamov A.A."/>
            <person name="Labutti K."/>
            <person name="Zhao Z."/>
            <person name="Chiniquy J."/>
            <person name="Barry K."/>
            <person name="Brewer H.M."/>
            <person name="Purvine S.O."/>
            <person name="Wright A.T."/>
            <person name="Boxma B."/>
            <person name="Van Alen T."/>
            <person name="Hackstein J.H."/>
            <person name="Baker S.E."/>
            <person name="Grigoriev I.V."/>
            <person name="O'Malley M.A."/>
        </authorList>
    </citation>
    <scope>NUCLEOTIDE SEQUENCE [LARGE SCALE GENOMIC DNA]</scope>
    <source>
        <strain evidence="6 7">G1</strain>
    </source>
</reference>
<evidence type="ECO:0000313" key="6">
    <source>
        <dbReference type="EMBL" id="ORY54105.1"/>
    </source>
</evidence>
<organism evidence="6 7">
    <name type="scientific">Neocallimastix californiae</name>
    <dbReference type="NCBI Taxonomy" id="1754190"/>
    <lineage>
        <taxon>Eukaryota</taxon>
        <taxon>Fungi</taxon>
        <taxon>Fungi incertae sedis</taxon>
        <taxon>Chytridiomycota</taxon>
        <taxon>Chytridiomycota incertae sedis</taxon>
        <taxon>Neocallimastigomycetes</taxon>
        <taxon>Neocallimastigales</taxon>
        <taxon>Neocallimastigaceae</taxon>
        <taxon>Neocallimastix</taxon>
    </lineage>
</organism>
<accession>A0A1Y2D6A4</accession>
<dbReference type="Proteomes" id="UP000193920">
    <property type="component" value="Unassembled WGS sequence"/>
</dbReference>
<comment type="caution">
    <text evidence="6">The sequence shown here is derived from an EMBL/GenBank/DDBJ whole genome shotgun (WGS) entry which is preliminary data.</text>
</comment>
<dbReference type="GO" id="GO:0008270">
    <property type="term" value="F:zinc ion binding"/>
    <property type="evidence" value="ECO:0007669"/>
    <property type="project" value="UniProtKB-KW"/>
</dbReference>
<dbReference type="EMBL" id="MCOG01000088">
    <property type="protein sequence ID" value="ORY54105.1"/>
    <property type="molecule type" value="Genomic_DNA"/>
</dbReference>
<dbReference type="Pfam" id="PF04500">
    <property type="entry name" value="FLYWCH"/>
    <property type="match status" value="1"/>
</dbReference>
<gene>
    <name evidence="6" type="ORF">LY90DRAFT_507839</name>
</gene>
<evidence type="ECO:0000259" key="5">
    <source>
        <dbReference type="Pfam" id="PF10551"/>
    </source>
</evidence>
<dbReference type="OrthoDB" id="2194573at2759"/>
<feature type="domain" description="MULE transposase" evidence="5">
    <location>
        <begin position="188"/>
        <end position="283"/>
    </location>
</feature>
<keyword evidence="3" id="KW-0862">Zinc</keyword>
<evidence type="ECO:0000256" key="1">
    <source>
        <dbReference type="ARBA" id="ARBA00022723"/>
    </source>
</evidence>
<feature type="domain" description="FLYWCH-type" evidence="4">
    <location>
        <begin position="11"/>
        <end position="69"/>
    </location>
</feature>
<proteinExistence type="predicted"/>
<evidence type="ECO:0000259" key="4">
    <source>
        <dbReference type="Pfam" id="PF04500"/>
    </source>
</evidence>
<keyword evidence="1" id="KW-0479">Metal-binding</keyword>
<dbReference type="Gene3D" id="2.20.25.240">
    <property type="match status" value="1"/>
</dbReference>
<evidence type="ECO:0000256" key="3">
    <source>
        <dbReference type="ARBA" id="ARBA00022833"/>
    </source>
</evidence>
<keyword evidence="7" id="KW-1185">Reference proteome</keyword>
<dbReference type="AlphaFoldDB" id="A0A1Y2D6A4"/>
<name>A0A1Y2D6A4_9FUNG</name>
<sequence length="349" mass="41862">MDDKLEISETNKEKYQIIVNRKYKFNLWYITNNTKVFKCTEYKTDKKCKSYIILNDNNKVIKYESKHTHPGKEYDASVSIVKHKMKNEIRKTSIPFDINPKHIYNEISEEIGLICPEYSSIKSQISRYIKKQLPPDISKFNEIPDESEYYINERDENFMIFKNSNIIIFQSPFQTELFIKYNENMFADGTFYIAPIFSYQVFITRVYAPEINSFYTTSLSILNNKEQATYELLFEELKKNASKYNNNIIVTPKILHCDFEKGISNAAIKIFPNITIKYCVWHYKRSLEVQKNKLCYNEVENNNKIYLFYNAITNFPFINPEYIYDIYNYIRIICQIYNYFNFLNFFGIF</sequence>
<protein>
    <recommendedName>
        <fullName evidence="8">MULE transposase domain-containing protein</fullName>
    </recommendedName>
</protein>